<feature type="non-terminal residue" evidence="1">
    <location>
        <position position="1"/>
    </location>
</feature>
<organism evidence="1 2">
    <name type="scientific">Onchocerca ochengi</name>
    <name type="common">Filarial nematode worm</name>
    <dbReference type="NCBI Taxonomy" id="42157"/>
    <lineage>
        <taxon>Eukaryota</taxon>
        <taxon>Metazoa</taxon>
        <taxon>Ecdysozoa</taxon>
        <taxon>Nematoda</taxon>
        <taxon>Chromadorea</taxon>
        <taxon>Rhabditida</taxon>
        <taxon>Spirurina</taxon>
        <taxon>Spiruromorpha</taxon>
        <taxon>Filarioidea</taxon>
        <taxon>Onchocercidae</taxon>
        <taxon>Onchocerca</taxon>
    </lineage>
</organism>
<evidence type="ECO:0000313" key="1">
    <source>
        <dbReference type="EMBL" id="VDM99452.1"/>
    </source>
</evidence>
<dbReference type="AlphaFoldDB" id="A0A3P7KNG7"/>
<evidence type="ECO:0000313" key="2">
    <source>
        <dbReference type="Proteomes" id="UP000271087"/>
    </source>
</evidence>
<protein>
    <submittedName>
        <fullName evidence="1">Uncharacterized protein</fullName>
    </submittedName>
</protein>
<dbReference type="Proteomes" id="UP000271087">
    <property type="component" value="Unassembled WGS sequence"/>
</dbReference>
<keyword evidence="2" id="KW-1185">Reference proteome</keyword>
<proteinExistence type="predicted"/>
<accession>A0A3P7KNG7</accession>
<dbReference type="EMBL" id="UYRW01011202">
    <property type="protein sequence ID" value="VDM99452.1"/>
    <property type="molecule type" value="Genomic_DNA"/>
</dbReference>
<reference evidence="1 2" key="1">
    <citation type="submission" date="2018-08" db="EMBL/GenBank/DDBJ databases">
        <authorList>
            <person name="Laetsch R D."/>
            <person name="Stevens L."/>
            <person name="Kumar S."/>
            <person name="Blaxter L. M."/>
        </authorList>
    </citation>
    <scope>NUCLEOTIDE SEQUENCE [LARGE SCALE GENOMIC DNA]</scope>
</reference>
<gene>
    <name evidence="1" type="ORF">NOO_LOCUS12591</name>
</gene>
<name>A0A3P7KNG7_ONCOC</name>
<sequence>LKMKTLMRKSHSESGKKTRIFLFQRTHVMARIYEDVMSRYRNMNDAEDLVKTISQNATRRNTQEIFNVLATWESH</sequence>